<reference evidence="3" key="2">
    <citation type="submission" date="2024-04" db="EMBL/GenBank/DDBJ databases">
        <authorList>
            <person name="Chen Y."/>
            <person name="Shah S."/>
            <person name="Dougan E. K."/>
            <person name="Thang M."/>
            <person name="Chan C."/>
        </authorList>
    </citation>
    <scope>NUCLEOTIDE SEQUENCE [LARGE SCALE GENOMIC DNA]</scope>
</reference>
<feature type="compositionally biased region" description="Acidic residues" evidence="1">
    <location>
        <begin position="10"/>
        <end position="20"/>
    </location>
</feature>
<sequence length="228" mass="25120">MPLAPPESDNGSDSEMDIEQFEQQMEQERDTLVSFPGSSGSSCQGDIQSNENSKPFEARFELLDAGLHFKENEPGTPCSTRSTSGSFAWQPEFDLPLALKRTQTAESLGSGFLTPPGSLIVEKPPSVAPGRRRVKPTKVPNHRDFATRADVDSVCRRAEHLLKSMTAVVKNNERLARQRRYPSCPSGSFGRRNSAGDVLSRCPMDMAAMGISMPLNIPNWIILNQTPR</sequence>
<dbReference type="OrthoDB" id="434809at2759"/>
<dbReference type="EMBL" id="CAMXCT030000211">
    <property type="protein sequence ID" value="CAL4762853.1"/>
    <property type="molecule type" value="Genomic_DNA"/>
</dbReference>
<protein>
    <submittedName>
        <fullName evidence="2">Uncharacterized protein</fullName>
    </submittedName>
</protein>
<dbReference type="EMBL" id="CAMXCT020000211">
    <property type="protein sequence ID" value="CAL1128916.1"/>
    <property type="molecule type" value="Genomic_DNA"/>
</dbReference>
<evidence type="ECO:0000313" key="4">
    <source>
        <dbReference type="Proteomes" id="UP001152797"/>
    </source>
</evidence>
<feature type="compositionally biased region" description="Polar residues" evidence="1">
    <location>
        <begin position="36"/>
        <end position="51"/>
    </location>
</feature>
<dbReference type="Proteomes" id="UP001152797">
    <property type="component" value="Unassembled WGS sequence"/>
</dbReference>
<comment type="caution">
    <text evidence="2">The sequence shown here is derived from an EMBL/GenBank/DDBJ whole genome shotgun (WGS) entry which is preliminary data.</text>
</comment>
<gene>
    <name evidence="2" type="ORF">C1SCF055_LOCUS3844</name>
</gene>
<organism evidence="2">
    <name type="scientific">Cladocopium goreaui</name>
    <dbReference type="NCBI Taxonomy" id="2562237"/>
    <lineage>
        <taxon>Eukaryota</taxon>
        <taxon>Sar</taxon>
        <taxon>Alveolata</taxon>
        <taxon>Dinophyceae</taxon>
        <taxon>Suessiales</taxon>
        <taxon>Symbiodiniaceae</taxon>
        <taxon>Cladocopium</taxon>
    </lineage>
</organism>
<evidence type="ECO:0000313" key="2">
    <source>
        <dbReference type="EMBL" id="CAI3975541.1"/>
    </source>
</evidence>
<evidence type="ECO:0000313" key="3">
    <source>
        <dbReference type="EMBL" id="CAL1128916.1"/>
    </source>
</evidence>
<feature type="region of interest" description="Disordered" evidence="1">
    <location>
        <begin position="1"/>
        <end position="51"/>
    </location>
</feature>
<reference evidence="2" key="1">
    <citation type="submission" date="2022-10" db="EMBL/GenBank/DDBJ databases">
        <authorList>
            <person name="Chen Y."/>
            <person name="Dougan E. K."/>
            <person name="Chan C."/>
            <person name="Rhodes N."/>
            <person name="Thang M."/>
        </authorList>
    </citation>
    <scope>NUCLEOTIDE SEQUENCE</scope>
</reference>
<name>A0A9P1BLH5_9DINO</name>
<accession>A0A9P1BLH5</accession>
<dbReference type="AlphaFoldDB" id="A0A9P1BLH5"/>
<evidence type="ECO:0000256" key="1">
    <source>
        <dbReference type="SAM" id="MobiDB-lite"/>
    </source>
</evidence>
<dbReference type="EMBL" id="CAMXCT010000211">
    <property type="protein sequence ID" value="CAI3975541.1"/>
    <property type="molecule type" value="Genomic_DNA"/>
</dbReference>
<keyword evidence="4" id="KW-1185">Reference proteome</keyword>
<proteinExistence type="predicted"/>